<feature type="compositionally biased region" description="Low complexity" evidence="1">
    <location>
        <begin position="787"/>
        <end position="799"/>
    </location>
</feature>
<feature type="compositionally biased region" description="Pro residues" evidence="1">
    <location>
        <begin position="800"/>
        <end position="812"/>
    </location>
</feature>
<feature type="compositionally biased region" description="Polar residues" evidence="1">
    <location>
        <begin position="829"/>
        <end position="845"/>
    </location>
</feature>
<dbReference type="EMBL" id="LNZH02000169">
    <property type="protein sequence ID" value="OCB88820.1"/>
    <property type="molecule type" value="Genomic_DNA"/>
</dbReference>
<dbReference type="OrthoDB" id="3270790at2759"/>
<feature type="compositionally biased region" description="Low complexity" evidence="1">
    <location>
        <begin position="606"/>
        <end position="615"/>
    </location>
</feature>
<feature type="compositionally biased region" description="Polar residues" evidence="1">
    <location>
        <begin position="434"/>
        <end position="446"/>
    </location>
</feature>
<feature type="region of interest" description="Disordered" evidence="1">
    <location>
        <begin position="167"/>
        <end position="205"/>
    </location>
</feature>
<evidence type="ECO:0000313" key="3">
    <source>
        <dbReference type="Proteomes" id="UP000757232"/>
    </source>
</evidence>
<feature type="region of interest" description="Disordered" evidence="1">
    <location>
        <begin position="1"/>
        <end position="31"/>
    </location>
</feature>
<feature type="region of interest" description="Disordered" evidence="1">
    <location>
        <begin position="404"/>
        <end position="497"/>
    </location>
</feature>
<feature type="region of interest" description="Disordered" evidence="1">
    <location>
        <begin position="1174"/>
        <end position="1222"/>
    </location>
</feature>
<comment type="caution">
    <text evidence="2">The sequence shown here is derived from an EMBL/GenBank/DDBJ whole genome shotgun (WGS) entry which is preliminary data.</text>
</comment>
<name>A0A9Q5HZQ8_SANBA</name>
<feature type="compositionally biased region" description="Basic and acidic residues" evidence="1">
    <location>
        <begin position="1178"/>
        <end position="1198"/>
    </location>
</feature>
<accession>A0A9Q5HZQ8</accession>
<feature type="region of interest" description="Disordered" evidence="1">
    <location>
        <begin position="634"/>
        <end position="660"/>
    </location>
</feature>
<protein>
    <submittedName>
        <fullName evidence="2">Uncharacterized protein</fullName>
    </submittedName>
</protein>
<feature type="region of interest" description="Disordered" evidence="1">
    <location>
        <begin position="593"/>
        <end position="615"/>
    </location>
</feature>
<feature type="compositionally biased region" description="Low complexity" evidence="1">
    <location>
        <begin position="638"/>
        <end position="660"/>
    </location>
</feature>
<organism evidence="2 3">
    <name type="scientific">Sanghuangporus baumii</name>
    <name type="common">Phellinus baumii</name>
    <dbReference type="NCBI Taxonomy" id="108892"/>
    <lineage>
        <taxon>Eukaryota</taxon>
        <taxon>Fungi</taxon>
        <taxon>Dikarya</taxon>
        <taxon>Basidiomycota</taxon>
        <taxon>Agaricomycotina</taxon>
        <taxon>Agaricomycetes</taxon>
        <taxon>Hymenochaetales</taxon>
        <taxon>Hymenochaetaceae</taxon>
        <taxon>Sanghuangporus</taxon>
    </lineage>
</organism>
<feature type="compositionally biased region" description="Low complexity" evidence="1">
    <location>
        <begin position="976"/>
        <end position="988"/>
    </location>
</feature>
<feature type="region of interest" description="Disordered" evidence="1">
    <location>
        <begin position="969"/>
        <end position="994"/>
    </location>
</feature>
<feature type="region of interest" description="Disordered" evidence="1">
    <location>
        <begin position="361"/>
        <end position="391"/>
    </location>
</feature>
<feature type="compositionally biased region" description="Polar residues" evidence="1">
    <location>
        <begin position="168"/>
        <end position="187"/>
    </location>
</feature>
<evidence type="ECO:0000313" key="2">
    <source>
        <dbReference type="EMBL" id="OCB88820.1"/>
    </source>
</evidence>
<dbReference type="Proteomes" id="UP000757232">
    <property type="component" value="Unassembled WGS sequence"/>
</dbReference>
<feature type="region of interest" description="Disordered" evidence="1">
    <location>
        <begin position="70"/>
        <end position="100"/>
    </location>
</feature>
<feature type="region of interest" description="Disordered" evidence="1">
    <location>
        <begin position="756"/>
        <end position="845"/>
    </location>
</feature>
<proteinExistence type="predicted"/>
<feature type="compositionally biased region" description="Polar residues" evidence="1">
    <location>
        <begin position="453"/>
        <end position="470"/>
    </location>
</feature>
<feature type="compositionally biased region" description="Gly residues" evidence="1">
    <location>
        <begin position="369"/>
        <end position="379"/>
    </location>
</feature>
<evidence type="ECO:0000256" key="1">
    <source>
        <dbReference type="SAM" id="MobiDB-lite"/>
    </source>
</evidence>
<keyword evidence="3" id="KW-1185">Reference proteome</keyword>
<sequence length="1698" mass="177200">MGNGNTDSDSQNNCGSESTSEPSPPPKYTRFSTTTFVYPLYPSHAAHPSTSSTTSSSNTVAGCGPTSMSSSSCSTSTARPSFESFTTPSDHGFSQARGQQEQKEYHIAQYSSGAFQVCTSVPCTYALFPRRLVPSHCSRPFILPRVPGTKVSRHSFISRLMPKVKFQTDPSLTSPQVQQRHPSSSSPERQDELDNAPPYESSFRDTNLSGLPAEALSALSLARENLSDLQRASFFAGYNLDDLDRSDDRADPDSIIQRRLTRNALLSRQSAITLASASSGSVYSEPGAIVSAGNETRTSSLLVPQAQQRDSVYSTATATTNDYEYDPLRVSVQTYGSSVLTYGSRASQLIDGDHGNYNNNNSSIAGNWNEGGSGNGSDGGRPVAPLPWLPRPSALDRIQHCGIHLSTRTRSGSVGSNSGSGSGRRPLPPLPTPISATGNKPSLQTLTRDRSASLPSRSISLDSNSSASTGTVGGPRRAPRPLPRTPSAAIATSSNLPDILEGQASDVTNSSVTIGGSGIAPSSGPVRSNSMFLSPTSVVSTSPLNLRGRRSSSARYSTIGYGHAARVGMRGVFSRGNDSEAFGAGLNEMDEAGAGRNAGAQKPYGRTASRASTRSARSTFLIPDVDELVRILDSMDDSPGSTNSASGSGSSSESCLTTPLPGSVPGPVLGLWGRRISNAFAFGRKSVIGAGKDEKGDEGIEVEDGEEEIDMGEALACSRSVVTVPCGERRGAAAALEDLGINIGVGVGLGIGVTAKNSSSTGTIGIGLPTPAATPRNSPHRQPASLPGSSKNSANAASATPPPPPPPKPTHPLPQSSHARNQLPPPPTSSIAQSPALSPSDTDALSLTSFPLPPVAPLFIPAPSAVGAAEMPIPSASSTGVPPSPSLLDVGKSPAERAVLPGMSMTTTTAKKDEVTLTHHPKHITAREAIADLKHRVAELPKFTFPASVRSKGIVKMFPSGVPLLGFPVPPRRRAQSTSTSASTYNARNNRESGTKMAKKHAFPIPPAIDVHAANALPPPTSFNGLGRVTPGSSSAPPNNQTFELDKPTIIYATPELAPAPALAQLPVAPLKIRSTSSRRMEVVNANGRVPMTVPQPQSAEAVKTSFNITACSGKQGKSSGRAQRATSFCVSPSSSDSPGGVAPLRFKTSKAVSRARSSTIGAVATPSILLSTKQQLQKKDQDKENIAPAVDHRKSSETDGSEESESDHLVTPTATNAPLPSVVEARTSDENENEARGHQHHTISSTAGAFSILSSNTNNTSTSFSILHQPTSGAQTHISIDPTFADLIKSMAGASEEEQMGSLLTIASSINTEHHASGYNAGFFVPLVDESRTREDDGFVDIDDEDVNMNGMGYGNASPNEGALRRQESVRKSIASGISATGSITERRKSKTRSISSLKKRHSARSAAALRAAIRALPDPNTFPLPTPDSGGSVATDLSAQAAGADYHRFGLRPSPLPKLRVVTKFKGGTVLLPATCAPLSATSTKSTMSAFGAGGHSRNTSAVSVVSAKRSSTTTGMRKMNRLTLTDPRSPMGEAAIAAATLVARVRQKRAALAASRNRPLAGAAFVNSSGNNNIQCPTVVHVMTRGHTRTGSGSSATQTLKSKLKMSGGSFFGGSTLRTQHNSSGRAAIPAASDKNVGNTPTPIDDVVRIDAGIKADADVVVRSGPRAQRPTIRRVRRARTSVVPAKSIELDLDA</sequence>
<reference evidence="2" key="1">
    <citation type="submission" date="2016-06" db="EMBL/GenBank/DDBJ databases">
        <title>Draft Genome sequence of the fungus Inonotus baumii.</title>
        <authorList>
            <person name="Zhu H."/>
            <person name="Lin W."/>
        </authorList>
    </citation>
    <scope>NUCLEOTIDE SEQUENCE</scope>
    <source>
        <strain evidence="2">821</strain>
    </source>
</reference>
<feature type="compositionally biased region" description="Low complexity" evidence="1">
    <location>
        <begin position="405"/>
        <end position="425"/>
    </location>
</feature>
<gene>
    <name evidence="2" type="ORF">A7U60_g4008</name>
</gene>
<feature type="compositionally biased region" description="Polar residues" evidence="1">
    <location>
        <begin position="1"/>
        <end position="15"/>
    </location>
</feature>